<evidence type="ECO:0000313" key="5">
    <source>
        <dbReference type="EMBL" id="CAB5006336.1"/>
    </source>
</evidence>
<gene>
    <name evidence="4" type="ORF">UFOPK3427_01045</name>
    <name evidence="5" type="ORF">UFOPK4112_00041</name>
</gene>
<dbReference type="AlphaFoldDB" id="A0A6J7DV96"/>
<sequence>MSESDVFTYLGVDIDVEHQRLEAHYQIGDERFSETVVLPGTDFTRPGIREAAEIYALFAGISYFKTRAPHRIDLGPFTTTAHERAFLLRFFQAGLGEFAFENSLDLSTLEITGPERAVAPVETSCAVEHVLIAFGGGIDSIVTVSELSPLAQRAALFVAERPGARFEAIEKSAALTHLPVMRGERVLDEKVLASTTHGYLNGHVPVTGILSALAVLTGVASGYGAIAFSNERSASIATRSTPQGEVNHQWSKGSEFEEGFRTFLEGRLSGITYFSWLRNRSELSIAKIFAGLPQFHDTFRSCNRAFHQDPSKRLDTWCGVCDKCLFVDLALAPFLDADALRAIFAGSEPLENPALEQQLKVLIGTSSEGRPFECVGDEAECQEALLATAHRPDRQANQMIQSNASNLVPTQSQTDDPLPPSIPENYATRHRLG</sequence>
<dbReference type="Pfam" id="PF26299">
    <property type="entry name" value="MurL_N"/>
    <property type="match status" value="1"/>
</dbReference>
<dbReference type="InterPro" id="IPR043689">
    <property type="entry name" value="MurL"/>
</dbReference>
<dbReference type="HAMAP" id="MF_02209">
    <property type="entry name" value="MurL"/>
    <property type="match status" value="1"/>
</dbReference>
<dbReference type="EMBL" id="CAFBPM010000001">
    <property type="protein sequence ID" value="CAB5006336.1"/>
    <property type="molecule type" value="Genomic_DNA"/>
</dbReference>
<organism evidence="4">
    <name type="scientific">freshwater metagenome</name>
    <dbReference type="NCBI Taxonomy" id="449393"/>
    <lineage>
        <taxon>unclassified sequences</taxon>
        <taxon>metagenomes</taxon>
        <taxon>ecological metagenomes</taxon>
    </lineage>
</organism>
<evidence type="ECO:0000259" key="3">
    <source>
        <dbReference type="Pfam" id="PF26299"/>
    </source>
</evidence>
<dbReference type="EMBL" id="CAFBLT010000001">
    <property type="protein sequence ID" value="CAB4874606.1"/>
    <property type="molecule type" value="Genomic_DNA"/>
</dbReference>
<dbReference type="InterPro" id="IPR058741">
    <property type="entry name" value="MurL_C"/>
</dbReference>
<dbReference type="Pfam" id="PF26298">
    <property type="entry name" value="MurL_epimerase_C"/>
    <property type="match status" value="1"/>
</dbReference>
<evidence type="ECO:0000256" key="1">
    <source>
        <dbReference type="SAM" id="MobiDB-lite"/>
    </source>
</evidence>
<accession>A0A6J7DV96</accession>
<evidence type="ECO:0000313" key="4">
    <source>
        <dbReference type="EMBL" id="CAB4874606.1"/>
    </source>
</evidence>
<evidence type="ECO:0000259" key="2">
    <source>
        <dbReference type="Pfam" id="PF26298"/>
    </source>
</evidence>
<reference evidence="4" key="1">
    <citation type="submission" date="2020-05" db="EMBL/GenBank/DDBJ databases">
        <authorList>
            <person name="Chiriac C."/>
            <person name="Salcher M."/>
            <person name="Ghai R."/>
            <person name="Kavagutti S V."/>
        </authorList>
    </citation>
    <scope>NUCLEOTIDE SEQUENCE</scope>
</reference>
<dbReference type="InterPro" id="IPR058740">
    <property type="entry name" value="MurL_N"/>
</dbReference>
<name>A0A6J7DV96_9ZZZZ</name>
<dbReference type="GO" id="GO:0016853">
    <property type="term" value="F:isomerase activity"/>
    <property type="evidence" value="ECO:0007669"/>
    <property type="project" value="InterPro"/>
</dbReference>
<feature type="domain" description="MurL C-terminal" evidence="2">
    <location>
        <begin position="299"/>
        <end position="411"/>
    </location>
</feature>
<feature type="domain" description="MurL N-terminal" evidence="3">
    <location>
        <begin position="4"/>
        <end position="275"/>
    </location>
</feature>
<dbReference type="GO" id="GO:0042546">
    <property type="term" value="P:cell wall biogenesis"/>
    <property type="evidence" value="ECO:0007669"/>
    <property type="project" value="InterPro"/>
</dbReference>
<proteinExistence type="inferred from homology"/>
<protein>
    <submittedName>
        <fullName evidence="4">Unannotated protein</fullName>
    </submittedName>
</protein>
<feature type="region of interest" description="Disordered" evidence="1">
    <location>
        <begin position="408"/>
        <end position="433"/>
    </location>
</feature>